<dbReference type="Proteomes" id="UP000296352">
    <property type="component" value="Chromosome"/>
</dbReference>
<evidence type="ECO:0000256" key="6">
    <source>
        <dbReference type="SAM" id="MobiDB-lite"/>
    </source>
</evidence>
<evidence type="ECO:0000256" key="5">
    <source>
        <dbReference type="RuleBase" id="RU004478"/>
    </source>
</evidence>
<protein>
    <recommendedName>
        <fullName evidence="3 4">Protein GrpE</fullName>
    </recommendedName>
    <alternativeName>
        <fullName evidence="3">HSP-70 cofactor</fullName>
    </alternativeName>
</protein>
<dbReference type="PANTHER" id="PTHR21237:SF23">
    <property type="entry name" value="GRPE PROTEIN HOMOLOG, MITOCHONDRIAL"/>
    <property type="match status" value="1"/>
</dbReference>
<feature type="compositionally biased region" description="Basic and acidic residues" evidence="6">
    <location>
        <begin position="13"/>
        <end position="29"/>
    </location>
</feature>
<dbReference type="GO" id="GO:0042803">
    <property type="term" value="F:protein homodimerization activity"/>
    <property type="evidence" value="ECO:0007669"/>
    <property type="project" value="InterPro"/>
</dbReference>
<dbReference type="Gene3D" id="3.90.20.20">
    <property type="match status" value="1"/>
</dbReference>
<dbReference type="AlphaFoldDB" id="A0A4P7QI46"/>
<keyword evidence="3 4" id="KW-0346">Stress response</keyword>
<keyword evidence="2 3" id="KW-0143">Chaperone</keyword>
<reference evidence="7 8" key="1">
    <citation type="submission" date="2019-04" db="EMBL/GenBank/DDBJ databases">
        <title>Corynebacterium endometrii sp. nov., isolated from the uterus of a cow with endometritis.</title>
        <authorList>
            <person name="Ballas P."/>
            <person name="Ruckert C."/>
            <person name="Wagener K."/>
            <person name="Drillich M."/>
            <person name="Kaempfer P."/>
            <person name="Busse H.-J."/>
            <person name="Ehling-Schulz M."/>
        </authorList>
    </citation>
    <scope>NUCLEOTIDE SEQUENCE [LARGE SCALE GENOMIC DNA]</scope>
    <source>
        <strain evidence="7 8">LMM-1653</strain>
    </source>
</reference>
<comment type="function">
    <text evidence="3 4">Participates actively in the response to hyperosmotic and heat shock by preventing the aggregation of stress-denatured proteins, in association with DnaK and GrpE. It is the nucleotide exchange factor for DnaK and may function as a thermosensor. Unfolded proteins bind initially to DnaJ; upon interaction with the DnaJ-bound protein, DnaK hydrolyzes its bound ATP, resulting in the formation of a stable complex. GrpE releases ADP from DnaK; ATP binding to DnaK triggers the release of the substrate protein, thus completing the reaction cycle. Several rounds of ATP-dependent interactions between DnaJ, DnaK and GrpE are required for fully efficient folding.</text>
</comment>
<comment type="subcellular location">
    <subcellularLocation>
        <location evidence="3">Cytoplasm</location>
    </subcellularLocation>
</comment>
<dbReference type="GO" id="GO:0051082">
    <property type="term" value="F:unfolded protein binding"/>
    <property type="evidence" value="ECO:0007669"/>
    <property type="project" value="TreeGrafter"/>
</dbReference>
<keyword evidence="8" id="KW-1185">Reference proteome</keyword>
<dbReference type="InterPro" id="IPR000740">
    <property type="entry name" value="GrpE"/>
</dbReference>
<dbReference type="HAMAP" id="MF_01151">
    <property type="entry name" value="GrpE"/>
    <property type="match status" value="1"/>
</dbReference>
<dbReference type="InterPro" id="IPR009012">
    <property type="entry name" value="GrpE_head"/>
</dbReference>
<evidence type="ECO:0000256" key="3">
    <source>
        <dbReference type="HAMAP-Rule" id="MF_01151"/>
    </source>
</evidence>
<dbReference type="KEGG" id="cee:CENDO_10355"/>
<dbReference type="PROSITE" id="PS01071">
    <property type="entry name" value="GRPE"/>
    <property type="match status" value="1"/>
</dbReference>
<dbReference type="Pfam" id="PF01025">
    <property type="entry name" value="GrpE"/>
    <property type="match status" value="1"/>
</dbReference>
<dbReference type="GO" id="GO:0006457">
    <property type="term" value="P:protein folding"/>
    <property type="evidence" value="ECO:0007669"/>
    <property type="project" value="InterPro"/>
</dbReference>
<evidence type="ECO:0000256" key="2">
    <source>
        <dbReference type="ARBA" id="ARBA00023186"/>
    </source>
</evidence>
<feature type="compositionally biased region" description="Low complexity" evidence="6">
    <location>
        <begin position="32"/>
        <end position="41"/>
    </location>
</feature>
<feature type="region of interest" description="Disordered" evidence="6">
    <location>
        <begin position="230"/>
        <end position="254"/>
    </location>
</feature>
<dbReference type="GO" id="GO:0051087">
    <property type="term" value="F:protein-folding chaperone binding"/>
    <property type="evidence" value="ECO:0007669"/>
    <property type="project" value="InterPro"/>
</dbReference>
<dbReference type="PANTHER" id="PTHR21237">
    <property type="entry name" value="GRPE PROTEIN"/>
    <property type="match status" value="1"/>
</dbReference>
<dbReference type="GO" id="GO:0005737">
    <property type="term" value="C:cytoplasm"/>
    <property type="evidence" value="ECO:0007669"/>
    <property type="project" value="UniProtKB-SubCell"/>
</dbReference>
<evidence type="ECO:0000256" key="4">
    <source>
        <dbReference type="RuleBase" id="RU000639"/>
    </source>
</evidence>
<comment type="similarity">
    <text evidence="1 3 5">Belongs to the GrpE family.</text>
</comment>
<evidence type="ECO:0000256" key="1">
    <source>
        <dbReference type="ARBA" id="ARBA00009054"/>
    </source>
</evidence>
<evidence type="ECO:0000313" key="7">
    <source>
        <dbReference type="EMBL" id="QCB29325.1"/>
    </source>
</evidence>
<dbReference type="SUPFAM" id="SSF58014">
    <property type="entry name" value="Coiled-coil domain of nucleotide exchange factor GrpE"/>
    <property type="match status" value="1"/>
</dbReference>
<dbReference type="PRINTS" id="PR00773">
    <property type="entry name" value="GRPEPROTEIN"/>
</dbReference>
<accession>A0A4P7QI46</accession>
<dbReference type="OrthoDB" id="5191115at2"/>
<gene>
    <name evidence="3" type="primary">grpE</name>
    <name evidence="7" type="ORF">CENDO_10355</name>
</gene>
<dbReference type="RefSeq" id="WP_136141923.1">
    <property type="nucleotide sequence ID" value="NZ_CP039247.1"/>
</dbReference>
<dbReference type="GO" id="GO:0000774">
    <property type="term" value="F:adenyl-nucleotide exchange factor activity"/>
    <property type="evidence" value="ECO:0007669"/>
    <property type="project" value="InterPro"/>
</dbReference>
<keyword evidence="3" id="KW-0963">Cytoplasm</keyword>
<dbReference type="SUPFAM" id="SSF51064">
    <property type="entry name" value="Head domain of nucleotide exchange factor GrpE"/>
    <property type="match status" value="1"/>
</dbReference>
<dbReference type="Gene3D" id="2.30.22.10">
    <property type="entry name" value="Head domain of nucleotide exchange factor GrpE"/>
    <property type="match status" value="1"/>
</dbReference>
<sequence length="254" mass="26871">MTQHNGMPDNPGDPEHTDPEATSADRAEAAAEEAQAAQRPEASADDLDPTLDADLEEALADIDEELAEKEAADDAVAADAEAEPDRDGDGEVDATEALLAERTEDLQRLGAEYANYRRRTERERQGVIDGAKASVLGKFLPILDDLDLARQHGDLNEGPLKAISDKLAAALDAEGLKPFGEEGEAFDPEIHEAVQDLSSGGEQVLGTVLRRGYRVGERVVRTAMVIIADAPTPAPADGSAPEGDSPQGDEAQAE</sequence>
<organism evidence="7 8">
    <name type="scientific">Corynebacterium endometrii</name>
    <dbReference type="NCBI Taxonomy" id="2488819"/>
    <lineage>
        <taxon>Bacteria</taxon>
        <taxon>Bacillati</taxon>
        <taxon>Actinomycetota</taxon>
        <taxon>Actinomycetes</taxon>
        <taxon>Mycobacteriales</taxon>
        <taxon>Corynebacteriaceae</taxon>
        <taxon>Corynebacterium</taxon>
    </lineage>
</organism>
<dbReference type="InterPro" id="IPR013805">
    <property type="entry name" value="GrpE_CC"/>
</dbReference>
<dbReference type="NCBIfam" id="NF010761">
    <property type="entry name" value="PRK14164.1"/>
    <property type="match status" value="1"/>
</dbReference>
<dbReference type="EMBL" id="CP039247">
    <property type="protein sequence ID" value="QCB29325.1"/>
    <property type="molecule type" value="Genomic_DNA"/>
</dbReference>
<evidence type="ECO:0000313" key="8">
    <source>
        <dbReference type="Proteomes" id="UP000296352"/>
    </source>
</evidence>
<feature type="compositionally biased region" description="Acidic residues" evidence="6">
    <location>
        <begin position="43"/>
        <end position="73"/>
    </location>
</feature>
<feature type="region of interest" description="Disordered" evidence="6">
    <location>
        <begin position="1"/>
        <end position="96"/>
    </location>
</feature>
<proteinExistence type="inferred from homology"/>
<feature type="compositionally biased region" description="Low complexity" evidence="6">
    <location>
        <begin position="230"/>
        <end position="241"/>
    </location>
</feature>
<comment type="subunit">
    <text evidence="3">Homodimer.</text>
</comment>
<name>A0A4P7QI46_9CORY</name>
<dbReference type="CDD" id="cd00446">
    <property type="entry name" value="GrpE"/>
    <property type="match status" value="1"/>
</dbReference>